<gene>
    <name evidence="1" type="ORF">AB870_09295</name>
</gene>
<accession>A0A0H3WRL4</accession>
<proteinExistence type="predicted"/>
<evidence type="ECO:0000313" key="2">
    <source>
        <dbReference type="Proteomes" id="UP000035651"/>
    </source>
</evidence>
<protein>
    <submittedName>
        <fullName evidence="1">Uncharacterized protein</fullName>
    </submittedName>
</protein>
<name>A0A0H3WRL4_9BURK</name>
<dbReference type="PATRIC" id="fig|656179.3.peg.1986"/>
<organism evidence="1 2">
    <name type="scientific">Pandoraea faecigallinarum</name>
    <dbReference type="NCBI Taxonomy" id="656179"/>
    <lineage>
        <taxon>Bacteria</taxon>
        <taxon>Pseudomonadati</taxon>
        <taxon>Pseudomonadota</taxon>
        <taxon>Betaproteobacteria</taxon>
        <taxon>Burkholderiales</taxon>
        <taxon>Burkholderiaceae</taxon>
        <taxon>Pandoraea</taxon>
    </lineage>
</organism>
<dbReference type="KEGG" id="pfg:AB870_09295"/>
<evidence type="ECO:0000313" key="1">
    <source>
        <dbReference type="EMBL" id="AKM30255.1"/>
    </source>
</evidence>
<dbReference type="EMBL" id="CP011807">
    <property type="protein sequence ID" value="AKM30255.1"/>
    <property type="molecule type" value="Genomic_DNA"/>
</dbReference>
<dbReference type="RefSeq" id="WP_047906142.1">
    <property type="nucleotide sequence ID" value="NZ_CP011807.3"/>
</dbReference>
<dbReference type="AlphaFoldDB" id="A0A0H3WRL4"/>
<dbReference type="Proteomes" id="UP000035651">
    <property type="component" value="Chromosome"/>
</dbReference>
<dbReference type="OrthoDB" id="8943468at2"/>
<keyword evidence="2" id="KW-1185">Reference proteome</keyword>
<sequence length="71" mass="8032">MTTKPKLTISYKDLDDGYVRTTLTICGPSNLRTREARLEQAERVWGMVLHSYGAKNDDSPVEIIPSEAVRH</sequence>
<reference evidence="1" key="1">
    <citation type="submission" date="2016-06" db="EMBL/GenBank/DDBJ databases">
        <title>Complete Genome Sequence of Pandoraea faecigallinarum DSM-23572.</title>
        <authorList>
            <person name="Yong D."/>
            <person name="Ee R."/>
            <person name="Lim Y.-L."/>
            <person name="Yin W.-F."/>
            <person name="Chan K.-G."/>
        </authorList>
    </citation>
    <scope>NUCLEOTIDE SEQUENCE</scope>
    <source>
        <strain evidence="1">DSM 23572</strain>
    </source>
</reference>